<proteinExistence type="predicted"/>
<protein>
    <submittedName>
        <fullName evidence="1">Uncharacterized protein</fullName>
    </submittedName>
</protein>
<sequence length="72" mass="7852">MEIARQLDNLSAKLNHVDAMISSAMAADPDVQTLLQSTSDLWMPVITATSSERRTLADTISYTNAEEAPTNK</sequence>
<reference evidence="1" key="1">
    <citation type="submission" date="2019-09" db="EMBL/GenBank/DDBJ databases">
        <authorList>
            <person name="Zhang L."/>
        </authorList>
    </citation>
    <scope>NUCLEOTIDE SEQUENCE</scope>
</reference>
<evidence type="ECO:0000313" key="1">
    <source>
        <dbReference type="EMBL" id="VVW07828.1"/>
    </source>
</evidence>
<organism evidence="1">
    <name type="scientific">Nymphaea colorata</name>
    <name type="common">pocket water lily</name>
    <dbReference type="NCBI Taxonomy" id="210225"/>
    <lineage>
        <taxon>Eukaryota</taxon>
        <taxon>Viridiplantae</taxon>
        <taxon>Streptophyta</taxon>
        <taxon>Embryophyta</taxon>
        <taxon>Tracheophyta</taxon>
        <taxon>Spermatophyta</taxon>
        <taxon>Magnoliopsida</taxon>
        <taxon>Nymphaeales</taxon>
        <taxon>Nymphaeaceae</taxon>
        <taxon>Nymphaea</taxon>
    </lineage>
</organism>
<dbReference type="PANTHER" id="PTHR37727:SF1">
    <property type="entry name" value="ECOTROPIC VIRAL INTEGRATION SITE PROTEIN"/>
    <property type="match status" value="1"/>
</dbReference>
<dbReference type="EMBL" id="LR721780">
    <property type="protein sequence ID" value="VVW07828.1"/>
    <property type="molecule type" value="Genomic_DNA"/>
</dbReference>
<gene>
    <name evidence="1" type="ORF">NYM_LOCUS13208</name>
</gene>
<name>A0A5K1AZJ7_9MAGN</name>
<dbReference type="PANTHER" id="PTHR37727">
    <property type="entry name" value="ECOTROPIC VIRAL INTEGRATION SITE PROTEIN"/>
    <property type="match status" value="1"/>
</dbReference>
<accession>A0A5K1AZJ7</accession>
<dbReference type="AlphaFoldDB" id="A0A5K1AZJ7"/>